<dbReference type="InterPro" id="IPR019734">
    <property type="entry name" value="TPR_rpt"/>
</dbReference>
<dbReference type="AlphaFoldDB" id="A0A0L0FDI1"/>
<dbReference type="Pfam" id="PF14559">
    <property type="entry name" value="TPR_19"/>
    <property type="match status" value="1"/>
</dbReference>
<name>A0A0L0FDI1_9EUKA</name>
<evidence type="ECO:0000313" key="4">
    <source>
        <dbReference type="Proteomes" id="UP000054560"/>
    </source>
</evidence>
<evidence type="ECO:0000256" key="1">
    <source>
        <dbReference type="ARBA" id="ARBA00022803"/>
    </source>
</evidence>
<organism evidence="3 4">
    <name type="scientific">Sphaeroforma arctica JP610</name>
    <dbReference type="NCBI Taxonomy" id="667725"/>
    <lineage>
        <taxon>Eukaryota</taxon>
        <taxon>Ichthyosporea</taxon>
        <taxon>Ichthyophonida</taxon>
        <taxon>Sphaeroforma</taxon>
    </lineage>
</organism>
<evidence type="ECO:0000256" key="2">
    <source>
        <dbReference type="PROSITE-ProRule" id="PRU00339"/>
    </source>
</evidence>
<accession>A0A0L0FDI1</accession>
<dbReference type="EMBL" id="KQ244060">
    <property type="protein sequence ID" value="KNC74817.1"/>
    <property type="molecule type" value="Genomic_DNA"/>
</dbReference>
<feature type="repeat" description="TPR" evidence="2">
    <location>
        <begin position="34"/>
        <end position="67"/>
    </location>
</feature>
<keyword evidence="1 2" id="KW-0802">TPR repeat</keyword>
<dbReference type="SUPFAM" id="SSF48452">
    <property type="entry name" value="TPR-like"/>
    <property type="match status" value="1"/>
</dbReference>
<dbReference type="RefSeq" id="XP_014148719.1">
    <property type="nucleotide sequence ID" value="XM_014293244.1"/>
</dbReference>
<proteinExistence type="predicted"/>
<dbReference type="GO" id="GO:0045842">
    <property type="term" value="P:positive regulation of mitotic metaphase/anaphase transition"/>
    <property type="evidence" value="ECO:0007669"/>
    <property type="project" value="TreeGrafter"/>
</dbReference>
<dbReference type="PROSITE" id="PS50005">
    <property type="entry name" value="TPR"/>
    <property type="match status" value="1"/>
</dbReference>
<reference evidence="3 4" key="1">
    <citation type="submission" date="2011-02" db="EMBL/GenBank/DDBJ databases">
        <title>The Genome Sequence of Sphaeroforma arctica JP610.</title>
        <authorList>
            <consortium name="The Broad Institute Genome Sequencing Platform"/>
            <person name="Russ C."/>
            <person name="Cuomo C."/>
            <person name="Young S.K."/>
            <person name="Zeng Q."/>
            <person name="Gargeya S."/>
            <person name="Alvarado L."/>
            <person name="Berlin A."/>
            <person name="Chapman S.B."/>
            <person name="Chen Z."/>
            <person name="Freedman E."/>
            <person name="Gellesch M."/>
            <person name="Goldberg J."/>
            <person name="Griggs A."/>
            <person name="Gujja S."/>
            <person name="Heilman E."/>
            <person name="Heiman D."/>
            <person name="Howarth C."/>
            <person name="Mehta T."/>
            <person name="Neiman D."/>
            <person name="Pearson M."/>
            <person name="Roberts A."/>
            <person name="Saif S."/>
            <person name="Shea T."/>
            <person name="Shenoy N."/>
            <person name="Sisk P."/>
            <person name="Stolte C."/>
            <person name="Sykes S."/>
            <person name="White J."/>
            <person name="Yandava C."/>
            <person name="Burger G."/>
            <person name="Gray M.W."/>
            <person name="Holland P.W.H."/>
            <person name="King N."/>
            <person name="Lang F.B.F."/>
            <person name="Roger A.J."/>
            <person name="Ruiz-Trillo I."/>
            <person name="Haas B."/>
            <person name="Nusbaum C."/>
            <person name="Birren B."/>
        </authorList>
    </citation>
    <scope>NUCLEOTIDE SEQUENCE [LARGE SCALE GENOMIC DNA]</scope>
    <source>
        <strain evidence="3 4">JP610</strain>
    </source>
</reference>
<dbReference type="Proteomes" id="UP000054560">
    <property type="component" value="Unassembled WGS sequence"/>
</dbReference>
<dbReference type="OrthoDB" id="10262026at2759"/>
<dbReference type="STRING" id="667725.A0A0L0FDI1"/>
<dbReference type="Gene3D" id="1.25.40.10">
    <property type="entry name" value="Tetratricopeptide repeat domain"/>
    <property type="match status" value="1"/>
</dbReference>
<dbReference type="GeneID" id="25913148"/>
<dbReference type="InterPro" id="IPR011990">
    <property type="entry name" value="TPR-like_helical_dom_sf"/>
</dbReference>
<keyword evidence="4" id="KW-1185">Reference proteome</keyword>
<evidence type="ECO:0000313" key="3">
    <source>
        <dbReference type="EMBL" id="KNC74817.1"/>
    </source>
</evidence>
<gene>
    <name evidence="3" type="ORF">SARC_12644</name>
</gene>
<protein>
    <submittedName>
        <fullName evidence="3">Uncharacterized protein</fullName>
    </submittedName>
</protein>
<sequence>MRQLFLALAALEHHDTISAIERYSRLHALLPQNTHIKLQLAVSYFNARDMDEAQSLFEEVRQKEPNNLERVDYYSHILYVKKLTVWWGDALLLRDDTVCVCRAKGLFRVD</sequence>
<dbReference type="GO" id="GO:0051301">
    <property type="term" value="P:cell division"/>
    <property type="evidence" value="ECO:0007669"/>
    <property type="project" value="TreeGrafter"/>
</dbReference>
<dbReference type="PANTHER" id="PTHR12558:SF10">
    <property type="entry name" value="CELL DIVISION CYCLE PROTEIN 23 HOMOLOG"/>
    <property type="match status" value="1"/>
</dbReference>
<dbReference type="GO" id="GO:0031145">
    <property type="term" value="P:anaphase-promoting complex-dependent catabolic process"/>
    <property type="evidence" value="ECO:0007669"/>
    <property type="project" value="TreeGrafter"/>
</dbReference>
<dbReference type="GO" id="GO:0016567">
    <property type="term" value="P:protein ubiquitination"/>
    <property type="evidence" value="ECO:0007669"/>
    <property type="project" value="TreeGrafter"/>
</dbReference>
<dbReference type="PANTHER" id="PTHR12558">
    <property type="entry name" value="CELL DIVISION CYCLE 16,23,27"/>
    <property type="match status" value="1"/>
</dbReference>
<dbReference type="GO" id="GO:0005680">
    <property type="term" value="C:anaphase-promoting complex"/>
    <property type="evidence" value="ECO:0007669"/>
    <property type="project" value="TreeGrafter"/>
</dbReference>